<dbReference type="GO" id="GO:0006271">
    <property type="term" value="P:DNA strand elongation involved in DNA replication"/>
    <property type="evidence" value="ECO:0007669"/>
    <property type="project" value="TreeGrafter"/>
</dbReference>
<dbReference type="CDD" id="cd00140">
    <property type="entry name" value="beta_clamp"/>
    <property type="match status" value="1"/>
</dbReference>
<dbReference type="AlphaFoldDB" id="A0AAW9NJ98"/>
<protein>
    <submittedName>
        <fullName evidence="10">DNA polymerase III subunit beta</fullName>
    </submittedName>
</protein>
<comment type="caution">
    <text evidence="10">The sequence shown here is derived from an EMBL/GenBank/DDBJ whole genome shotgun (WGS) entry which is preliminary data.</text>
</comment>
<evidence type="ECO:0000313" key="10">
    <source>
        <dbReference type="EMBL" id="MEC0276851.1"/>
    </source>
</evidence>
<dbReference type="InterPro" id="IPR046938">
    <property type="entry name" value="DNA_clamp_sf"/>
</dbReference>
<evidence type="ECO:0000313" key="11">
    <source>
        <dbReference type="Proteomes" id="UP001307168"/>
    </source>
</evidence>
<dbReference type="SMART" id="SM00480">
    <property type="entry name" value="POL3Bc"/>
    <property type="match status" value="1"/>
</dbReference>
<comment type="subcellular location">
    <subcellularLocation>
        <location evidence="1">Cytoplasm</location>
    </subcellularLocation>
</comment>
<dbReference type="GO" id="GO:0003677">
    <property type="term" value="F:DNA binding"/>
    <property type="evidence" value="ECO:0007669"/>
    <property type="project" value="UniProtKB-KW"/>
</dbReference>
<keyword evidence="5" id="KW-0548">Nucleotidyltransferase</keyword>
<accession>A0AAW9NJ98</accession>
<dbReference type="RefSeq" id="WP_367408392.1">
    <property type="nucleotide sequence ID" value="NZ_JARNBH010000042.1"/>
</dbReference>
<evidence type="ECO:0000256" key="2">
    <source>
        <dbReference type="ARBA" id="ARBA00010752"/>
    </source>
</evidence>
<evidence type="ECO:0000256" key="3">
    <source>
        <dbReference type="ARBA" id="ARBA00022490"/>
    </source>
</evidence>
<dbReference type="InterPro" id="IPR001001">
    <property type="entry name" value="DNA_polIII_beta"/>
</dbReference>
<keyword evidence="11" id="KW-1185">Reference proteome</keyword>
<dbReference type="Gene3D" id="3.70.10.10">
    <property type="match status" value="1"/>
</dbReference>
<dbReference type="GO" id="GO:0005737">
    <property type="term" value="C:cytoplasm"/>
    <property type="evidence" value="ECO:0007669"/>
    <property type="project" value="UniProtKB-SubCell"/>
</dbReference>
<reference evidence="10 11" key="1">
    <citation type="submission" date="2023-03" db="EMBL/GenBank/DDBJ databases">
        <title>Bacillus Genome Sequencing.</title>
        <authorList>
            <person name="Dunlap C."/>
        </authorList>
    </citation>
    <scope>NUCLEOTIDE SEQUENCE [LARGE SCALE GENOMIC DNA]</scope>
    <source>
        <strain evidence="10 11">B-41290</strain>
    </source>
</reference>
<evidence type="ECO:0000259" key="9">
    <source>
        <dbReference type="Pfam" id="PF02768"/>
    </source>
</evidence>
<dbReference type="PANTHER" id="PTHR30478">
    <property type="entry name" value="DNA POLYMERASE III SUBUNIT BETA"/>
    <property type="match status" value="1"/>
</dbReference>
<dbReference type="Gene3D" id="3.10.150.10">
    <property type="entry name" value="DNA Polymerase III, subunit A, domain 2"/>
    <property type="match status" value="1"/>
</dbReference>
<dbReference type="Pfam" id="PF02768">
    <property type="entry name" value="DNA_pol3_beta_3"/>
    <property type="match status" value="1"/>
</dbReference>
<evidence type="ECO:0000256" key="4">
    <source>
        <dbReference type="ARBA" id="ARBA00022679"/>
    </source>
</evidence>
<evidence type="ECO:0000256" key="5">
    <source>
        <dbReference type="ARBA" id="ARBA00022695"/>
    </source>
</evidence>
<dbReference type="Proteomes" id="UP001307168">
    <property type="component" value="Unassembled WGS sequence"/>
</dbReference>
<keyword evidence="3" id="KW-0963">Cytoplasm</keyword>
<keyword evidence="4" id="KW-0808">Transferase</keyword>
<evidence type="ECO:0000256" key="1">
    <source>
        <dbReference type="ARBA" id="ARBA00004496"/>
    </source>
</evidence>
<dbReference type="EMBL" id="JARNBH010000042">
    <property type="protein sequence ID" value="MEC0276851.1"/>
    <property type="molecule type" value="Genomic_DNA"/>
</dbReference>
<keyword evidence="8" id="KW-0238">DNA-binding</keyword>
<evidence type="ECO:0000256" key="8">
    <source>
        <dbReference type="ARBA" id="ARBA00023125"/>
    </source>
</evidence>
<evidence type="ECO:0000256" key="7">
    <source>
        <dbReference type="ARBA" id="ARBA00022932"/>
    </source>
</evidence>
<comment type="similarity">
    <text evidence="2">Belongs to the beta sliding clamp family.</text>
</comment>
<organism evidence="10 11">
    <name type="scientific">Peribacillus castrilensis</name>
    <dbReference type="NCBI Taxonomy" id="2897690"/>
    <lineage>
        <taxon>Bacteria</taxon>
        <taxon>Bacillati</taxon>
        <taxon>Bacillota</taxon>
        <taxon>Bacilli</taxon>
        <taxon>Bacillales</taxon>
        <taxon>Bacillaceae</taxon>
        <taxon>Peribacillus</taxon>
    </lineage>
</organism>
<keyword evidence="6" id="KW-0235">DNA replication</keyword>
<dbReference type="GO" id="GO:0003887">
    <property type="term" value="F:DNA-directed DNA polymerase activity"/>
    <property type="evidence" value="ECO:0007669"/>
    <property type="project" value="UniProtKB-KW"/>
</dbReference>
<sequence length="368" mass="41309">MTKITLGAEAMKLIKKVAALKKGKYSVPVLEYLKFTVLDDNQVSVMFCDSELTVEKIIYAISVENLSSKTFLVHTDVLKKVKGIKSNSLYSFETDGQSVTFNDNGVSKTSNAVDEDIYPTFPEDEYEKMVALNKDLLSKLQASTLSASTSETRPILTQVCMRQDSVISTDSHRLFMTEYKGKLGEQDFVVSPLLIAAVASVEKNDKNFFGVIHLGNYHVLIETMTGRYCFRRVEGNFPDTSRLIPTEFRTEFDIQDTTKFMSVLSACYELTKDSVHTMVTFEINDRSLLMYSQTEAGEKVTEELDIIPDGKNSPDKLKITFSSKFLLDALKQLGTEKITFLMATAQRPFLVGGKDKDSRALILPVRAF</sequence>
<dbReference type="PANTHER" id="PTHR30478:SF0">
    <property type="entry name" value="BETA SLIDING CLAMP"/>
    <property type="match status" value="1"/>
</dbReference>
<keyword evidence="7" id="KW-0239">DNA-directed DNA polymerase</keyword>
<dbReference type="GO" id="GO:0008408">
    <property type="term" value="F:3'-5' exonuclease activity"/>
    <property type="evidence" value="ECO:0007669"/>
    <property type="project" value="InterPro"/>
</dbReference>
<dbReference type="GO" id="GO:0009360">
    <property type="term" value="C:DNA polymerase III complex"/>
    <property type="evidence" value="ECO:0007669"/>
    <property type="project" value="InterPro"/>
</dbReference>
<name>A0AAW9NJ98_9BACI</name>
<proteinExistence type="inferred from homology"/>
<feature type="domain" description="DNA polymerase III beta sliding clamp C-terminal" evidence="9">
    <location>
        <begin position="242"/>
        <end position="366"/>
    </location>
</feature>
<gene>
    <name evidence="10" type="ORF">P4706_28075</name>
</gene>
<dbReference type="SUPFAM" id="SSF55979">
    <property type="entry name" value="DNA clamp"/>
    <property type="match status" value="2"/>
</dbReference>
<dbReference type="InterPro" id="IPR022635">
    <property type="entry name" value="DNA_polIII_beta_C"/>
</dbReference>
<evidence type="ECO:0000256" key="6">
    <source>
        <dbReference type="ARBA" id="ARBA00022705"/>
    </source>
</evidence>